<evidence type="ECO:0000256" key="1">
    <source>
        <dbReference type="SAM" id="Phobius"/>
    </source>
</evidence>
<dbReference type="PANTHER" id="PTHR40465:SF1">
    <property type="entry name" value="DUF6534 DOMAIN-CONTAINING PROTEIN"/>
    <property type="match status" value="1"/>
</dbReference>
<gene>
    <name evidence="3" type="ORF">PHLGIDRAFT_124345</name>
</gene>
<keyword evidence="1" id="KW-0812">Transmembrane</keyword>
<accession>A0A0C3PW49</accession>
<feature type="transmembrane region" description="Helical" evidence="1">
    <location>
        <begin position="93"/>
        <end position="112"/>
    </location>
</feature>
<dbReference type="InterPro" id="IPR045339">
    <property type="entry name" value="DUF6534"/>
</dbReference>
<dbReference type="Pfam" id="PF20152">
    <property type="entry name" value="DUF6534"/>
    <property type="match status" value="1"/>
</dbReference>
<dbReference type="PANTHER" id="PTHR40465">
    <property type="entry name" value="CHROMOSOME 1, WHOLE GENOME SHOTGUN SEQUENCE"/>
    <property type="match status" value="1"/>
</dbReference>
<name>A0A0C3PW49_PHLG1</name>
<keyword evidence="4" id="KW-1185">Reference proteome</keyword>
<keyword evidence="1" id="KW-1133">Transmembrane helix</keyword>
<feature type="transmembrane region" description="Helical" evidence="1">
    <location>
        <begin position="204"/>
        <end position="225"/>
    </location>
</feature>
<feature type="domain" description="DUF6534" evidence="2">
    <location>
        <begin position="169"/>
        <end position="254"/>
    </location>
</feature>
<dbReference type="Proteomes" id="UP000053257">
    <property type="component" value="Unassembled WGS sequence"/>
</dbReference>
<sequence length="321" mass="34952">MSANATAPVDLAPLAAPLLLGSLFNWALFGVLSVQIYLYHVSFPKDSLFAKSLVYGVYLLDTAQTFIVTSDVYQTYAKHYGDLDQLSMMHNEWLAVPIFSGIVSCTVQIYYAYRIGHLSGSRMLMGTITTLALLQGTSAVATGIRSVTLSFKDLEIKLHSSTIIWLAGSAACDVLIAAVMAYLLLRKDVQSIQTRAIISRLVRLVVETGTLTATAATLMLILYVALPHRAYFSTVGAILAKLYANSLLVLFNSRIRIAGSRNWPSHARGVSSDESAAHTARVFSPRRAAMALGGVHIQEQVVVHADESVRSFEMTKYEGIA</sequence>
<dbReference type="HOGENOM" id="CLU_046025_2_1_1"/>
<proteinExistence type="predicted"/>
<feature type="transmembrane region" description="Helical" evidence="1">
    <location>
        <begin position="231"/>
        <end position="251"/>
    </location>
</feature>
<protein>
    <recommendedName>
        <fullName evidence="2">DUF6534 domain-containing protein</fullName>
    </recommendedName>
</protein>
<keyword evidence="1" id="KW-0472">Membrane</keyword>
<organism evidence="3 4">
    <name type="scientific">Phlebiopsis gigantea (strain 11061_1 CR5-6)</name>
    <name type="common">White-rot fungus</name>
    <name type="synonym">Peniophora gigantea</name>
    <dbReference type="NCBI Taxonomy" id="745531"/>
    <lineage>
        <taxon>Eukaryota</taxon>
        <taxon>Fungi</taxon>
        <taxon>Dikarya</taxon>
        <taxon>Basidiomycota</taxon>
        <taxon>Agaricomycotina</taxon>
        <taxon>Agaricomycetes</taxon>
        <taxon>Polyporales</taxon>
        <taxon>Phanerochaetaceae</taxon>
        <taxon>Phlebiopsis</taxon>
    </lineage>
</organism>
<evidence type="ECO:0000313" key="4">
    <source>
        <dbReference type="Proteomes" id="UP000053257"/>
    </source>
</evidence>
<feature type="transmembrane region" description="Helical" evidence="1">
    <location>
        <begin position="124"/>
        <end position="144"/>
    </location>
</feature>
<dbReference type="EMBL" id="KN840441">
    <property type="protein sequence ID" value="KIP12183.1"/>
    <property type="molecule type" value="Genomic_DNA"/>
</dbReference>
<dbReference type="OrthoDB" id="2953893at2759"/>
<dbReference type="AlphaFoldDB" id="A0A0C3PW49"/>
<feature type="transmembrane region" description="Helical" evidence="1">
    <location>
        <begin position="53"/>
        <end position="73"/>
    </location>
</feature>
<feature type="transmembrane region" description="Helical" evidence="1">
    <location>
        <begin position="23"/>
        <end position="41"/>
    </location>
</feature>
<evidence type="ECO:0000259" key="2">
    <source>
        <dbReference type="Pfam" id="PF20152"/>
    </source>
</evidence>
<evidence type="ECO:0000313" key="3">
    <source>
        <dbReference type="EMBL" id="KIP12183.1"/>
    </source>
</evidence>
<reference evidence="3 4" key="1">
    <citation type="journal article" date="2014" name="PLoS Genet.">
        <title>Analysis of the Phlebiopsis gigantea genome, transcriptome and secretome provides insight into its pioneer colonization strategies of wood.</title>
        <authorList>
            <person name="Hori C."/>
            <person name="Ishida T."/>
            <person name="Igarashi K."/>
            <person name="Samejima M."/>
            <person name="Suzuki H."/>
            <person name="Master E."/>
            <person name="Ferreira P."/>
            <person name="Ruiz-Duenas F.J."/>
            <person name="Held B."/>
            <person name="Canessa P."/>
            <person name="Larrondo L.F."/>
            <person name="Schmoll M."/>
            <person name="Druzhinina I.S."/>
            <person name="Kubicek C.P."/>
            <person name="Gaskell J.A."/>
            <person name="Kersten P."/>
            <person name="St John F."/>
            <person name="Glasner J."/>
            <person name="Sabat G."/>
            <person name="Splinter BonDurant S."/>
            <person name="Syed K."/>
            <person name="Yadav J."/>
            <person name="Mgbeahuruike A.C."/>
            <person name="Kovalchuk A."/>
            <person name="Asiegbu F.O."/>
            <person name="Lackner G."/>
            <person name="Hoffmeister D."/>
            <person name="Rencoret J."/>
            <person name="Gutierrez A."/>
            <person name="Sun H."/>
            <person name="Lindquist E."/>
            <person name="Barry K."/>
            <person name="Riley R."/>
            <person name="Grigoriev I.V."/>
            <person name="Henrissat B."/>
            <person name="Kues U."/>
            <person name="Berka R.M."/>
            <person name="Martinez A.T."/>
            <person name="Covert S.F."/>
            <person name="Blanchette R.A."/>
            <person name="Cullen D."/>
        </authorList>
    </citation>
    <scope>NUCLEOTIDE SEQUENCE [LARGE SCALE GENOMIC DNA]</scope>
    <source>
        <strain evidence="3 4">11061_1 CR5-6</strain>
    </source>
</reference>
<feature type="transmembrane region" description="Helical" evidence="1">
    <location>
        <begin position="164"/>
        <end position="184"/>
    </location>
</feature>